<dbReference type="GO" id="GO:0008465">
    <property type="term" value="F:hydroxypyruvate reductase (NADH) activity"/>
    <property type="evidence" value="ECO:0007669"/>
    <property type="project" value="TreeGrafter"/>
</dbReference>
<dbReference type="PANTHER" id="PTHR10996">
    <property type="entry name" value="2-HYDROXYACID DEHYDROGENASE-RELATED"/>
    <property type="match status" value="1"/>
</dbReference>
<dbReference type="Pfam" id="PF00389">
    <property type="entry name" value="2-Hacid_dh"/>
    <property type="match status" value="1"/>
</dbReference>
<proteinExistence type="evidence at transcript level"/>
<dbReference type="CDD" id="cd05301">
    <property type="entry name" value="GDH"/>
    <property type="match status" value="1"/>
</dbReference>
<dbReference type="SUPFAM" id="SSF52283">
    <property type="entry name" value="Formate/glycerate dehydrogenase catalytic domain-like"/>
    <property type="match status" value="1"/>
</dbReference>
<dbReference type="InterPro" id="IPR006139">
    <property type="entry name" value="D-isomer_2_OHA_DH_cat_dom"/>
</dbReference>
<dbReference type="InterPro" id="IPR006140">
    <property type="entry name" value="D-isomer_DH_NAD-bd"/>
</dbReference>
<dbReference type="EMBL" id="GBGD01002375">
    <property type="protein sequence ID" value="JAC86514.1"/>
    <property type="molecule type" value="mRNA"/>
</dbReference>
<dbReference type="Gene3D" id="3.40.50.720">
    <property type="entry name" value="NAD(P)-binding Rossmann-like Domain"/>
    <property type="match status" value="2"/>
</dbReference>
<accession>A0A069DYG7</accession>
<evidence type="ECO:0000259" key="5">
    <source>
        <dbReference type="Pfam" id="PF02826"/>
    </source>
</evidence>
<dbReference type="PROSITE" id="PS00671">
    <property type="entry name" value="D_2_HYDROXYACID_DH_3"/>
    <property type="match status" value="1"/>
</dbReference>
<dbReference type="AlphaFoldDB" id="A0A069DYG7"/>
<dbReference type="InterPro" id="IPR050223">
    <property type="entry name" value="D-isomer_2-hydroxyacid_DH"/>
</dbReference>
<dbReference type="SUPFAM" id="SSF51735">
    <property type="entry name" value="NAD(P)-binding Rossmann-fold domains"/>
    <property type="match status" value="1"/>
</dbReference>
<organism evidence="6">
    <name type="scientific">Panstrongylus megistus</name>
    <dbReference type="NCBI Taxonomy" id="65343"/>
    <lineage>
        <taxon>Eukaryota</taxon>
        <taxon>Metazoa</taxon>
        <taxon>Ecdysozoa</taxon>
        <taxon>Arthropoda</taxon>
        <taxon>Hexapoda</taxon>
        <taxon>Insecta</taxon>
        <taxon>Pterygota</taxon>
        <taxon>Neoptera</taxon>
        <taxon>Paraneoptera</taxon>
        <taxon>Hemiptera</taxon>
        <taxon>Heteroptera</taxon>
        <taxon>Panheteroptera</taxon>
        <taxon>Cimicomorpha</taxon>
        <taxon>Reduviidae</taxon>
        <taxon>Triatominae</taxon>
        <taxon>Panstrongylus</taxon>
    </lineage>
</organism>
<name>A0A069DYG7_9HEMI</name>
<dbReference type="InterPro" id="IPR036291">
    <property type="entry name" value="NAD(P)-bd_dom_sf"/>
</dbReference>
<keyword evidence="6" id="KW-0670">Pyruvate</keyword>
<feature type="domain" description="D-isomer specific 2-hydroxyacid dehydrogenase catalytic" evidence="4">
    <location>
        <begin position="6"/>
        <end position="290"/>
    </location>
</feature>
<dbReference type="GO" id="GO:0051287">
    <property type="term" value="F:NAD binding"/>
    <property type="evidence" value="ECO:0007669"/>
    <property type="project" value="InterPro"/>
</dbReference>
<dbReference type="GO" id="GO:0005829">
    <property type="term" value="C:cytosol"/>
    <property type="evidence" value="ECO:0007669"/>
    <property type="project" value="TreeGrafter"/>
</dbReference>
<evidence type="ECO:0000256" key="1">
    <source>
        <dbReference type="ARBA" id="ARBA00023002"/>
    </source>
</evidence>
<evidence type="ECO:0000256" key="2">
    <source>
        <dbReference type="ARBA" id="ARBA00073306"/>
    </source>
</evidence>
<dbReference type="GO" id="GO:0030267">
    <property type="term" value="F:glyoxylate reductase (NADPH) activity"/>
    <property type="evidence" value="ECO:0007669"/>
    <property type="project" value="TreeGrafter"/>
</dbReference>
<dbReference type="Pfam" id="PF02826">
    <property type="entry name" value="2-Hacid_dh_C"/>
    <property type="match status" value="1"/>
</dbReference>
<evidence type="ECO:0000313" key="6">
    <source>
        <dbReference type="EMBL" id="JAC86514.1"/>
    </source>
</evidence>
<reference evidence="6" key="1">
    <citation type="journal article" date="2015" name="J. Med. Entomol.">
        <title>A Deep Insight Into the Sialotranscriptome of the Chagas Disease Vector, Panstrongylus megistus (Hemiptera: Heteroptera).</title>
        <authorList>
            <person name="Ribeiro J.M."/>
            <person name="Schwarz A."/>
            <person name="Francischetti I.M."/>
        </authorList>
    </citation>
    <scope>NUCLEOTIDE SEQUENCE</scope>
    <source>
        <tissue evidence="6">Salivary glands</tissue>
    </source>
</reference>
<feature type="domain" description="D-isomer specific 2-hydroxyacid dehydrogenase NAD-binding" evidence="5">
    <location>
        <begin position="82"/>
        <end position="260"/>
    </location>
</feature>
<dbReference type="PANTHER" id="PTHR10996:SF119">
    <property type="entry name" value="FI03731P-RELATED"/>
    <property type="match status" value="1"/>
</dbReference>
<evidence type="ECO:0000256" key="3">
    <source>
        <dbReference type="RuleBase" id="RU003719"/>
    </source>
</evidence>
<keyword evidence="1 3" id="KW-0560">Oxidoreductase</keyword>
<dbReference type="FunFam" id="3.40.50.720:FF:000026">
    <property type="entry name" value="Glyoxylate/hydroxypyruvate reductase B"/>
    <property type="match status" value="1"/>
</dbReference>
<dbReference type="InterPro" id="IPR029753">
    <property type="entry name" value="D-isomer_DH_CS"/>
</dbReference>
<comment type="similarity">
    <text evidence="3">Belongs to the D-isomer specific 2-hydroxyacid dehydrogenase family.</text>
</comment>
<evidence type="ECO:0000259" key="4">
    <source>
        <dbReference type="Pfam" id="PF00389"/>
    </source>
</evidence>
<sequence length="291" mass="31813">MLENFSREACITEMLHADAALIFGHKLVIDQELLDAIGPRLKVISQMGAGVNHIDVPYVKTKKILLGNTQNVIDDCAAEVAIMLALSVAHRAKEGFNKIKNEKWVTGRQQWLLGQEIRNSVVGIVGLGNIGKAIATRIKAFSPARIVYYGRTDKTYANEFNAERLPLVGLLQESDFVIICCSLTNETYHLIDASSFKLMKNTAILVNVGRGEIINQDHLVTALKQGDIFGAGLDVMTPEPLPKDHPLIELENCVLTPHIGSATVQTRNKMAEVAAQNILAALEGKPMPSPL</sequence>
<protein>
    <recommendedName>
        <fullName evidence="2">Glyoxylate reductase/hydroxypyruvate reductase</fullName>
    </recommendedName>
</protein>